<dbReference type="PATRIC" id="fig|1618559.3.peg.20"/>
<dbReference type="InterPro" id="IPR052913">
    <property type="entry name" value="Glycopeptide_resist_protein"/>
</dbReference>
<keyword evidence="1" id="KW-0472">Membrane</keyword>
<organism evidence="3 4">
    <name type="scientific">Candidatus Woesebacteria bacterium GW2011_GWA1_45_8</name>
    <dbReference type="NCBI Taxonomy" id="1618559"/>
    <lineage>
        <taxon>Bacteria</taxon>
        <taxon>Candidatus Woeseibacteriota</taxon>
    </lineage>
</organism>
<keyword evidence="1" id="KW-0812">Transmembrane</keyword>
<comment type="caution">
    <text evidence="3">The sequence shown here is derived from an EMBL/GenBank/DDBJ whole genome shotgun (WGS) entry which is preliminary data.</text>
</comment>
<dbReference type="InterPro" id="IPR007391">
    <property type="entry name" value="Vancomycin_resist_VanW"/>
</dbReference>
<dbReference type="Proteomes" id="UP000034653">
    <property type="component" value="Unassembled WGS sequence"/>
</dbReference>
<dbReference type="EMBL" id="LCLG01000001">
    <property type="protein sequence ID" value="KKU12416.1"/>
    <property type="molecule type" value="Genomic_DNA"/>
</dbReference>
<protein>
    <submittedName>
        <fullName evidence="3">VanW family protein</fullName>
    </submittedName>
</protein>
<feature type="domain" description="YoaR-like putative peptidoglycan binding" evidence="2">
    <location>
        <begin position="89"/>
        <end position="199"/>
    </location>
</feature>
<evidence type="ECO:0000259" key="2">
    <source>
        <dbReference type="Pfam" id="PF12229"/>
    </source>
</evidence>
<reference evidence="3 4" key="1">
    <citation type="journal article" date="2015" name="Nature">
        <title>rRNA introns, odd ribosomes, and small enigmatic genomes across a large radiation of phyla.</title>
        <authorList>
            <person name="Brown C.T."/>
            <person name="Hug L.A."/>
            <person name="Thomas B.C."/>
            <person name="Sharon I."/>
            <person name="Castelle C.J."/>
            <person name="Singh A."/>
            <person name="Wilkins M.J."/>
            <person name="Williams K.H."/>
            <person name="Banfield J.F."/>
        </authorList>
    </citation>
    <scope>NUCLEOTIDE SEQUENCE [LARGE SCALE GENOMIC DNA]</scope>
</reference>
<dbReference type="InterPro" id="IPR022029">
    <property type="entry name" value="YoaR-like_PG-bd"/>
</dbReference>
<name>A0A0G1MVT2_9BACT</name>
<gene>
    <name evidence="3" type="ORF">UX19_C0001G0020</name>
</gene>
<keyword evidence="1" id="KW-1133">Transmembrane helix</keyword>
<evidence type="ECO:0000313" key="3">
    <source>
        <dbReference type="EMBL" id="KKU12416.1"/>
    </source>
</evidence>
<dbReference type="PANTHER" id="PTHR35788:SF1">
    <property type="entry name" value="EXPORTED PROTEIN"/>
    <property type="match status" value="1"/>
</dbReference>
<dbReference type="Pfam" id="PF12229">
    <property type="entry name" value="PG_binding_4"/>
    <property type="match status" value="2"/>
</dbReference>
<dbReference type="Pfam" id="PF04294">
    <property type="entry name" value="VanW"/>
    <property type="match status" value="1"/>
</dbReference>
<feature type="transmembrane region" description="Helical" evidence="1">
    <location>
        <begin position="21"/>
        <end position="41"/>
    </location>
</feature>
<dbReference type="PANTHER" id="PTHR35788">
    <property type="entry name" value="EXPORTED PROTEIN-RELATED"/>
    <property type="match status" value="1"/>
</dbReference>
<evidence type="ECO:0000313" key="4">
    <source>
        <dbReference type="Proteomes" id="UP000034653"/>
    </source>
</evidence>
<proteinExistence type="predicted"/>
<sequence>MLKKRIIFKFPKVISFKVGGLIFPLSLLFFALLLLTSYNLYFSRKIFPNVYAVGVSISGFSPEEAAGALAKNISTPSEIVVIVQGQPVRISATSVSVAYDFPKTADNAYTSYRSGDIFADIYQRLLAFMKKQDIPLEVSVNQEALNAALSAASQETSIEPVYPTLKYVSPQVVVEKGSPGQEADLGLASEEIIQRLSYLDPSPVVLKITSLDPSLSDEEAAASKKRGEGFIGKTLVLSFEEQTFIYKEPEIFKLLDPSGGYKLEEIEKIASSQAKTLNRDPKNPTFIFEEGKVKEFEAAKTGIKVEEERLSQSIAEALSTLEEEEEKILSVKIPAASTQPQIQTGDVNNLGIRELLGRGVSTFRGSIVNRIHNISLASSKFKGILVSPGQAFSFNDALGDVSVFTGYKQAFVIKDGKTVLGDGGGVCQVSTTLFRAALNAGLPIVERRAHSYRVGYYEQNSPPGLDATVYAPTTDLKFLNDTPGHLLIQTSVDTKTYTLTFEIYGTSDGRVATVSKPVVTGVSAPPEDLYVDDPTLPAGQIKQIDFKAWGAKVSFNYSVERDGETIYEKAFLSNYRPWQAVFLRGTAVTQ</sequence>
<feature type="domain" description="YoaR-like putative peptidoglycan binding" evidence="2">
    <location>
        <begin position="257"/>
        <end position="322"/>
    </location>
</feature>
<dbReference type="AlphaFoldDB" id="A0A0G1MVT2"/>
<accession>A0A0G1MVT2</accession>
<evidence type="ECO:0000256" key="1">
    <source>
        <dbReference type="SAM" id="Phobius"/>
    </source>
</evidence>